<evidence type="ECO:0000313" key="4">
    <source>
        <dbReference type="Proteomes" id="UP000613768"/>
    </source>
</evidence>
<dbReference type="PANTHER" id="PTHR44757:SF2">
    <property type="entry name" value="BIOFILM ARCHITECTURE MAINTENANCE PROTEIN MBAA"/>
    <property type="match status" value="1"/>
</dbReference>
<accession>A0AAW3ZNS5</accession>
<evidence type="ECO:0000313" key="3">
    <source>
        <dbReference type="EMBL" id="MBD8526289.1"/>
    </source>
</evidence>
<dbReference type="InterPro" id="IPR052155">
    <property type="entry name" value="Biofilm_reg_signaling"/>
</dbReference>
<evidence type="ECO:0000259" key="2">
    <source>
        <dbReference type="PROSITE" id="PS50887"/>
    </source>
</evidence>
<dbReference type="Pfam" id="PF00990">
    <property type="entry name" value="GGDEF"/>
    <property type="match status" value="1"/>
</dbReference>
<organism evidence="3 4">
    <name type="scientific">Pseudomarimonas arenosa</name>
    <dbReference type="NCBI Taxonomy" id="2774145"/>
    <lineage>
        <taxon>Bacteria</taxon>
        <taxon>Pseudomonadati</taxon>
        <taxon>Pseudomonadota</taxon>
        <taxon>Gammaproteobacteria</taxon>
        <taxon>Lysobacterales</taxon>
        <taxon>Lysobacteraceae</taxon>
        <taxon>Pseudomarimonas</taxon>
    </lineage>
</organism>
<dbReference type="PROSITE" id="PS50883">
    <property type="entry name" value="EAL"/>
    <property type="match status" value="1"/>
</dbReference>
<dbReference type="CDD" id="cd01949">
    <property type="entry name" value="GGDEF"/>
    <property type="match status" value="1"/>
</dbReference>
<dbReference type="InterPro" id="IPR001633">
    <property type="entry name" value="EAL_dom"/>
</dbReference>
<feature type="domain" description="GGDEF" evidence="2">
    <location>
        <begin position="324"/>
        <end position="456"/>
    </location>
</feature>
<dbReference type="SUPFAM" id="SSF55073">
    <property type="entry name" value="Nucleotide cyclase"/>
    <property type="match status" value="1"/>
</dbReference>
<dbReference type="PROSITE" id="PS50887">
    <property type="entry name" value="GGDEF"/>
    <property type="match status" value="1"/>
</dbReference>
<dbReference type="InterPro" id="IPR035919">
    <property type="entry name" value="EAL_sf"/>
</dbReference>
<dbReference type="SMART" id="SM00267">
    <property type="entry name" value="GGDEF"/>
    <property type="match status" value="1"/>
</dbReference>
<dbReference type="Proteomes" id="UP000613768">
    <property type="component" value="Unassembled WGS sequence"/>
</dbReference>
<keyword evidence="4" id="KW-1185">Reference proteome</keyword>
<dbReference type="Pfam" id="PF00563">
    <property type="entry name" value="EAL"/>
    <property type="match status" value="1"/>
</dbReference>
<gene>
    <name evidence="3" type="ORF">IFO71_11125</name>
</gene>
<dbReference type="InterPro" id="IPR029787">
    <property type="entry name" value="Nucleotide_cyclase"/>
</dbReference>
<dbReference type="AlphaFoldDB" id="A0AAW3ZNS5"/>
<protein>
    <submittedName>
        <fullName evidence="3">GGDEF domain-containing protein</fullName>
    </submittedName>
</protein>
<dbReference type="SUPFAM" id="SSF141868">
    <property type="entry name" value="EAL domain-like"/>
    <property type="match status" value="1"/>
</dbReference>
<evidence type="ECO:0000259" key="1">
    <source>
        <dbReference type="PROSITE" id="PS50883"/>
    </source>
</evidence>
<dbReference type="InterPro" id="IPR000160">
    <property type="entry name" value="GGDEF_dom"/>
</dbReference>
<proteinExistence type="predicted"/>
<reference evidence="3 4" key="1">
    <citation type="submission" date="2020-09" db="EMBL/GenBank/DDBJ databases">
        <title>Pseudoxanthomonas sp. CAU 1598 isolated from sand of Yaerae Beach.</title>
        <authorList>
            <person name="Kim W."/>
        </authorList>
    </citation>
    <scope>NUCLEOTIDE SEQUENCE [LARGE SCALE GENOMIC DNA]</scope>
    <source>
        <strain evidence="3 4">CAU 1598</strain>
    </source>
</reference>
<sequence length="728" mass="79958">MSQRIQTCGDPNEAEREALYQLSEMASMASVEASIPRVEELLLADAPDLQQAALDSLCPALAHYRDLLLAVAPAQRRFDQLRLLGEECQRNKVAAGILAQGIGRVIRDLLALAKRGALQCGRDISVAVEQLPTFSALEVGLALQAYHERERQLLQAELQRLRQHQQAGEELRALSGLGCWELSPSNRLQACTRARELLGLDQGASLIDDGQNLLLSHVLPADRVILQTLRNHALISGDEYEVNYSVSVDGIGTRRLLERARGVTDSNGEVLKLIGIIQQVENQSRDQVAEAQLSLFDPLTGLSNRSHFHRSLQREIENCAGDSEVFSVLVVDLNRFKQINDTRGLSVGDQVLVEVGNRMKRVLRAGEHIARLGDDEFAVIAGSADPLAAALIAERLALSLNQSLTLSGVALNLSASIGTSSFPFDGTDGEALLLSAETAMHEAKRNGLRFAAYQPEMSQRIQRRASLEVRLERAIRERRIELHFQPQVDLQSRRLIGAEVLARWQDPDLGRIDPGEFIGLAEESGLIHALGKLVIEESCQQWHQWRSSGGTDLRLAINMSCKQLEDDGFIAFLAGVAERCQIPPRDIDLELTESSVMRNPAQVVQQLALLREHGFGVSIDDFGTGYSSLSHLRQLPITQIKLDRSFVSGLLQSRRDLSVVNATLTIANDLEVSLIAEGVETAFQAERLQALGYTLAQGYFFDRPLPASVFAESWLSLAEPSSGSGSPP</sequence>
<dbReference type="InterPro" id="IPR043128">
    <property type="entry name" value="Rev_trsase/Diguanyl_cyclase"/>
</dbReference>
<dbReference type="PANTHER" id="PTHR44757">
    <property type="entry name" value="DIGUANYLATE CYCLASE DGCP"/>
    <property type="match status" value="1"/>
</dbReference>
<dbReference type="NCBIfam" id="TIGR00254">
    <property type="entry name" value="GGDEF"/>
    <property type="match status" value="1"/>
</dbReference>
<dbReference type="RefSeq" id="WP_192029712.1">
    <property type="nucleotide sequence ID" value="NZ_JACYTR010000020.1"/>
</dbReference>
<dbReference type="Gene3D" id="3.30.450.20">
    <property type="entry name" value="PAS domain"/>
    <property type="match status" value="1"/>
</dbReference>
<dbReference type="SMART" id="SM00052">
    <property type="entry name" value="EAL"/>
    <property type="match status" value="1"/>
</dbReference>
<dbReference type="EMBL" id="JACYTR010000020">
    <property type="protein sequence ID" value="MBD8526289.1"/>
    <property type="molecule type" value="Genomic_DNA"/>
</dbReference>
<dbReference type="Gene3D" id="3.30.70.270">
    <property type="match status" value="1"/>
</dbReference>
<dbReference type="CDD" id="cd01948">
    <property type="entry name" value="EAL"/>
    <property type="match status" value="1"/>
</dbReference>
<comment type="caution">
    <text evidence="3">The sequence shown here is derived from an EMBL/GenBank/DDBJ whole genome shotgun (WGS) entry which is preliminary data.</text>
</comment>
<feature type="domain" description="EAL" evidence="1">
    <location>
        <begin position="464"/>
        <end position="718"/>
    </location>
</feature>
<dbReference type="Gene3D" id="3.20.20.450">
    <property type="entry name" value="EAL domain"/>
    <property type="match status" value="1"/>
</dbReference>
<name>A0AAW3ZNS5_9GAMM</name>